<reference evidence="2" key="3">
    <citation type="submission" date="2023-05" db="EMBL/GenBank/DDBJ databases">
        <authorList>
            <person name="Smith C.H."/>
        </authorList>
    </citation>
    <scope>NUCLEOTIDE SEQUENCE</scope>
    <source>
        <strain evidence="2">CHS0354</strain>
        <tissue evidence="2">Mantle</tissue>
    </source>
</reference>
<protein>
    <recommendedName>
        <fullName evidence="1">MOSC domain-containing protein</fullName>
    </recommendedName>
</protein>
<feature type="domain" description="MOSC" evidence="1">
    <location>
        <begin position="220"/>
        <end position="360"/>
    </location>
</feature>
<accession>A0AAE0S2G6</accession>
<gene>
    <name evidence="2" type="ORF">CHS0354_035231</name>
</gene>
<dbReference type="GO" id="GO:0003824">
    <property type="term" value="F:catalytic activity"/>
    <property type="evidence" value="ECO:0007669"/>
    <property type="project" value="InterPro"/>
</dbReference>
<dbReference type="PANTHER" id="PTHR14237:SF19">
    <property type="entry name" value="MITOCHONDRIAL AMIDOXIME REDUCING COMPONENT 1"/>
    <property type="match status" value="1"/>
</dbReference>
<dbReference type="Pfam" id="PF03473">
    <property type="entry name" value="MOSC"/>
    <property type="match status" value="1"/>
</dbReference>
<dbReference type="InterPro" id="IPR005302">
    <property type="entry name" value="MoCF_Sase_C"/>
</dbReference>
<proteinExistence type="predicted"/>
<dbReference type="GO" id="GO:0030151">
    <property type="term" value="F:molybdenum ion binding"/>
    <property type="evidence" value="ECO:0007669"/>
    <property type="project" value="InterPro"/>
</dbReference>
<comment type="caution">
    <text evidence="2">The sequence shown here is derived from an EMBL/GenBank/DDBJ whole genome shotgun (WGS) entry which is preliminary data.</text>
</comment>
<dbReference type="SUPFAM" id="SSF141673">
    <property type="entry name" value="MOSC N-terminal domain-like"/>
    <property type="match status" value="1"/>
</dbReference>
<dbReference type="SUPFAM" id="SSF50800">
    <property type="entry name" value="PK beta-barrel domain-like"/>
    <property type="match status" value="1"/>
</dbReference>
<evidence type="ECO:0000313" key="3">
    <source>
        <dbReference type="Proteomes" id="UP001195483"/>
    </source>
</evidence>
<sequence length="360" mass="40711">MPIETWQKRHEALKKLLPENIPEDAVLYVTGGAKNFYIHVDIDGMILAQDMGFATLNGYSGNFPKAYPIMHPCRSYRERIQHYAKFAGLSEQETEEIAKRVVIIRLYPLKSAGKIELMSGHFGMTGLEYDRMYILVSKTGRFITARNHRNLLKVAVRRFDNGFEFSYAGKSPLFVADTLAPDASDIFKIWSDHVEMDIFHAYSSWFEDIAGEECMLCRWSRNSSRTASRPGHPDFPLLFTDGAPVYIVSEASLNDLNRRLFQPVSMDSFRPTLVAGGAGPYEEDIWDVVCAGSAIFRRIEESDKCPMVRLIPDTAESYPDGEPTATLRTYRNSERGVLFGSYYRVEQSGTVTCGDTVSVK</sequence>
<dbReference type="InterPro" id="IPR005303">
    <property type="entry name" value="MOCOS_middle"/>
</dbReference>
<reference evidence="2" key="2">
    <citation type="journal article" date="2021" name="Genome Biol. Evol.">
        <title>Developing a high-quality reference genome for a parasitic bivalve with doubly uniparental inheritance (Bivalvia: Unionida).</title>
        <authorList>
            <person name="Smith C.H."/>
        </authorList>
    </citation>
    <scope>NUCLEOTIDE SEQUENCE</scope>
    <source>
        <strain evidence="2">CHS0354</strain>
        <tissue evidence="2">Mantle</tissue>
    </source>
</reference>
<reference evidence="2" key="1">
    <citation type="journal article" date="2021" name="Genome Biol. Evol.">
        <title>A High-Quality Reference Genome for a Parasitic Bivalve with Doubly Uniparental Inheritance (Bivalvia: Unionida).</title>
        <authorList>
            <person name="Smith C.H."/>
        </authorList>
    </citation>
    <scope>NUCLEOTIDE SEQUENCE</scope>
    <source>
        <strain evidence="2">CHS0354</strain>
    </source>
</reference>
<dbReference type="Proteomes" id="UP001195483">
    <property type="component" value="Unassembled WGS sequence"/>
</dbReference>
<name>A0AAE0S2G6_9BIVA</name>
<dbReference type="EMBL" id="JAEAOA010002069">
    <property type="protein sequence ID" value="KAK3584151.1"/>
    <property type="molecule type" value="Genomic_DNA"/>
</dbReference>
<keyword evidence="3" id="KW-1185">Reference proteome</keyword>
<evidence type="ECO:0000259" key="1">
    <source>
        <dbReference type="PROSITE" id="PS51340"/>
    </source>
</evidence>
<dbReference type="PANTHER" id="PTHR14237">
    <property type="entry name" value="MOLYBDOPTERIN COFACTOR SULFURASE MOSC"/>
    <property type="match status" value="1"/>
</dbReference>
<organism evidence="2 3">
    <name type="scientific">Potamilus streckersoni</name>
    <dbReference type="NCBI Taxonomy" id="2493646"/>
    <lineage>
        <taxon>Eukaryota</taxon>
        <taxon>Metazoa</taxon>
        <taxon>Spiralia</taxon>
        <taxon>Lophotrochozoa</taxon>
        <taxon>Mollusca</taxon>
        <taxon>Bivalvia</taxon>
        <taxon>Autobranchia</taxon>
        <taxon>Heteroconchia</taxon>
        <taxon>Palaeoheterodonta</taxon>
        <taxon>Unionida</taxon>
        <taxon>Unionoidea</taxon>
        <taxon>Unionidae</taxon>
        <taxon>Ambleminae</taxon>
        <taxon>Lampsilini</taxon>
        <taxon>Potamilus</taxon>
    </lineage>
</organism>
<dbReference type="Pfam" id="PF03476">
    <property type="entry name" value="MOSC_N"/>
    <property type="match status" value="1"/>
</dbReference>
<evidence type="ECO:0000313" key="2">
    <source>
        <dbReference type="EMBL" id="KAK3584151.1"/>
    </source>
</evidence>
<dbReference type="AlphaFoldDB" id="A0AAE0S2G6"/>
<dbReference type="GO" id="GO:0030170">
    <property type="term" value="F:pyridoxal phosphate binding"/>
    <property type="evidence" value="ECO:0007669"/>
    <property type="project" value="InterPro"/>
</dbReference>
<dbReference type="InterPro" id="IPR011037">
    <property type="entry name" value="Pyrv_Knase-like_insert_dom_sf"/>
</dbReference>
<dbReference type="PROSITE" id="PS51340">
    <property type="entry name" value="MOSC"/>
    <property type="match status" value="1"/>
</dbReference>